<dbReference type="Gene3D" id="3.30.300.30">
    <property type="match status" value="1"/>
</dbReference>
<evidence type="ECO:0000313" key="9">
    <source>
        <dbReference type="Proteomes" id="UP000758856"/>
    </source>
</evidence>
<dbReference type="GO" id="GO:0006637">
    <property type="term" value="P:acyl-CoA metabolic process"/>
    <property type="evidence" value="ECO:0007669"/>
    <property type="project" value="TreeGrafter"/>
</dbReference>
<dbReference type="GO" id="GO:0003987">
    <property type="term" value="F:acetate-CoA ligase activity"/>
    <property type="evidence" value="ECO:0007669"/>
    <property type="project" value="UniProtKB-EC"/>
</dbReference>
<dbReference type="AlphaFoldDB" id="A0A9W6IRB1"/>
<feature type="domain" description="AMP-dependent synthetase/ligase" evidence="5">
    <location>
        <begin position="45"/>
        <end position="413"/>
    </location>
</feature>
<sequence>MSGGGPARLGEDAVLLPEIRDYDRLRAAFDWNLPARFSIAEAICDRWAIDEPDRVAVLVKRPGEALVPTTYGEIRTASHALAAGLAARGVVRGDRVGVMLPQGAEAIVAHVAISRLGAIAMPLALAFGPDALAHRLTDSAAKAVVTTAGGLERLAGMETPAPALEIVVSVDGASGDALGYDALLAEGGTAPEVELGPEAPALMIYTSGTTGAAKGALHAGRVLIGHLPGFRMTHDFLPRAGDRAWTPADWAWAGGLLNLAMPALHYGVPVVAQPRAKFDPEAAFALLEEAEIRNAFVPPTALRLMAAVAKPRGRFRLELRSVVSAGEALGEAAFRWAQDELGLTVNEVYGQTECNYVLASAAGVGVSRPGFVGRPTPGHEVALFDADGRPCAPGEPGEICVRRPDPVMFLGYWNQPEATAAKFRGDWMTTGDQAVMDADGYVRFVGRDDDVITSSGYRVGPTEIEDCLSRHPAVALAAVVGKPDPTRTQIVKAFVQLREGVVGDDALVDAIRTFVRDRLSAHEYPREVEFVAELPLTTTGKVIRRLLRERG</sequence>
<dbReference type="EMBL" id="JAFBCY010000002">
    <property type="protein sequence ID" value="MBM7851175.1"/>
    <property type="molecule type" value="Genomic_DNA"/>
</dbReference>
<keyword evidence="2 8" id="KW-0436">Ligase</keyword>
<reference evidence="8 9" key="2">
    <citation type="submission" date="2021-01" db="EMBL/GenBank/DDBJ databases">
        <title>Genomic Encyclopedia of Type Strains, Phase IV (KMG-IV): sequencing the most valuable type-strain genomes for metagenomic binning, comparative biology and taxonomic classification.</title>
        <authorList>
            <person name="Goeker M."/>
        </authorList>
    </citation>
    <scope>NUCLEOTIDE SEQUENCE [LARGE SCALE GENOMIC DNA]</scope>
    <source>
        <strain evidence="8 9">DSM 6130</strain>
    </source>
</reference>
<dbReference type="PANTHER" id="PTHR43605:SF10">
    <property type="entry name" value="ACYL-COA SYNTHETASE MEDIUM CHAIN FAMILY MEMBER 3"/>
    <property type="match status" value="1"/>
</dbReference>
<dbReference type="GO" id="GO:0005524">
    <property type="term" value="F:ATP binding"/>
    <property type="evidence" value="ECO:0007669"/>
    <property type="project" value="UniProtKB-KW"/>
</dbReference>
<dbReference type="GO" id="GO:0015645">
    <property type="term" value="F:fatty acid ligase activity"/>
    <property type="evidence" value="ECO:0007669"/>
    <property type="project" value="TreeGrafter"/>
</dbReference>
<dbReference type="RefSeq" id="WP_204949584.1">
    <property type="nucleotide sequence ID" value="NZ_BSFF01000001.1"/>
</dbReference>
<reference evidence="7" key="3">
    <citation type="submission" date="2023-01" db="EMBL/GenBank/DDBJ databases">
        <authorList>
            <person name="Sun Q."/>
            <person name="Evtushenko L."/>
        </authorList>
    </citation>
    <scope>NUCLEOTIDE SEQUENCE</scope>
    <source>
        <strain evidence="7">VKM B-1606</strain>
    </source>
</reference>
<dbReference type="EC" id="6.2.1.1" evidence="8"/>
<dbReference type="InterPro" id="IPR025110">
    <property type="entry name" value="AMP-bd_C"/>
</dbReference>
<name>A0A9W6IRB1_9HYPH</name>
<evidence type="ECO:0000259" key="6">
    <source>
        <dbReference type="Pfam" id="PF13193"/>
    </source>
</evidence>
<protein>
    <submittedName>
        <fullName evidence="7">AMP-dependent synthetase</fullName>
    </submittedName>
    <submittedName>
        <fullName evidence="8">Acetyl-CoA synthetase</fullName>
        <ecNumber evidence="8">6.2.1.1</ecNumber>
    </submittedName>
</protein>
<evidence type="ECO:0000259" key="5">
    <source>
        <dbReference type="Pfam" id="PF00501"/>
    </source>
</evidence>
<comment type="caution">
    <text evidence="7">The sequence shown here is derived from an EMBL/GenBank/DDBJ whole genome shotgun (WGS) entry which is preliminary data.</text>
</comment>
<dbReference type="Gene3D" id="3.40.50.12780">
    <property type="entry name" value="N-terminal domain of ligase-like"/>
    <property type="match status" value="1"/>
</dbReference>
<dbReference type="InterPro" id="IPR045851">
    <property type="entry name" value="AMP-bd_C_sf"/>
</dbReference>
<proteinExistence type="inferred from homology"/>
<dbReference type="Proteomes" id="UP000758856">
    <property type="component" value="Unassembled WGS sequence"/>
</dbReference>
<reference evidence="7" key="1">
    <citation type="journal article" date="2014" name="Int. J. Syst. Evol. Microbiol.">
        <title>Complete genome sequence of Corynebacterium casei LMG S-19264T (=DSM 44701T), isolated from a smear-ripened cheese.</title>
        <authorList>
            <consortium name="US DOE Joint Genome Institute (JGI-PGF)"/>
            <person name="Walter F."/>
            <person name="Albersmeier A."/>
            <person name="Kalinowski J."/>
            <person name="Ruckert C."/>
        </authorList>
    </citation>
    <scope>NUCLEOTIDE SEQUENCE</scope>
    <source>
        <strain evidence="7">VKM B-1606</strain>
    </source>
</reference>
<dbReference type="GO" id="GO:0006633">
    <property type="term" value="P:fatty acid biosynthetic process"/>
    <property type="evidence" value="ECO:0007669"/>
    <property type="project" value="TreeGrafter"/>
</dbReference>
<dbReference type="PANTHER" id="PTHR43605">
    <property type="entry name" value="ACYL-COENZYME A SYNTHETASE"/>
    <property type="match status" value="1"/>
</dbReference>
<comment type="similarity">
    <text evidence="1">Belongs to the ATP-dependent AMP-binding enzyme family.</text>
</comment>
<dbReference type="EMBL" id="BSFF01000001">
    <property type="protein sequence ID" value="GLK54232.1"/>
    <property type="molecule type" value="Genomic_DNA"/>
</dbReference>
<dbReference type="SUPFAM" id="SSF56801">
    <property type="entry name" value="Acetyl-CoA synthetase-like"/>
    <property type="match status" value="1"/>
</dbReference>
<accession>A0A9W6IRB1</accession>
<gene>
    <name evidence="7" type="ORF">GCM10008170_02510</name>
    <name evidence="8" type="ORF">JOD31_001400</name>
</gene>
<evidence type="ECO:0000256" key="2">
    <source>
        <dbReference type="ARBA" id="ARBA00022598"/>
    </source>
</evidence>
<feature type="domain" description="AMP-binding enzyme C-terminal" evidence="6">
    <location>
        <begin position="463"/>
        <end position="541"/>
    </location>
</feature>
<evidence type="ECO:0000256" key="1">
    <source>
        <dbReference type="ARBA" id="ARBA00006432"/>
    </source>
</evidence>
<dbReference type="InterPro" id="IPR051087">
    <property type="entry name" value="Mitochondrial_ACSM"/>
</dbReference>
<dbReference type="PROSITE" id="PS00455">
    <property type="entry name" value="AMP_BINDING"/>
    <property type="match status" value="1"/>
</dbReference>
<dbReference type="InterPro" id="IPR042099">
    <property type="entry name" value="ANL_N_sf"/>
</dbReference>
<evidence type="ECO:0000313" key="10">
    <source>
        <dbReference type="Proteomes" id="UP001143400"/>
    </source>
</evidence>
<dbReference type="Pfam" id="PF00501">
    <property type="entry name" value="AMP-binding"/>
    <property type="match status" value="1"/>
</dbReference>
<evidence type="ECO:0000256" key="3">
    <source>
        <dbReference type="ARBA" id="ARBA00022741"/>
    </source>
</evidence>
<keyword evidence="4" id="KW-0067">ATP-binding</keyword>
<dbReference type="GO" id="GO:0004321">
    <property type="term" value="F:fatty-acyl-CoA synthase activity"/>
    <property type="evidence" value="ECO:0007669"/>
    <property type="project" value="TreeGrafter"/>
</dbReference>
<keyword evidence="3" id="KW-0547">Nucleotide-binding</keyword>
<evidence type="ECO:0000256" key="4">
    <source>
        <dbReference type="ARBA" id="ARBA00022840"/>
    </source>
</evidence>
<evidence type="ECO:0000313" key="7">
    <source>
        <dbReference type="EMBL" id="GLK54232.1"/>
    </source>
</evidence>
<dbReference type="Proteomes" id="UP001143400">
    <property type="component" value="Unassembled WGS sequence"/>
</dbReference>
<dbReference type="InterPro" id="IPR000873">
    <property type="entry name" value="AMP-dep_synth/lig_dom"/>
</dbReference>
<evidence type="ECO:0000313" key="8">
    <source>
        <dbReference type="EMBL" id="MBM7851175.1"/>
    </source>
</evidence>
<dbReference type="Pfam" id="PF13193">
    <property type="entry name" value="AMP-binding_C"/>
    <property type="match status" value="1"/>
</dbReference>
<dbReference type="InterPro" id="IPR020845">
    <property type="entry name" value="AMP-binding_CS"/>
</dbReference>
<organism evidence="7 10">
    <name type="scientific">Methylopila capsulata</name>
    <dbReference type="NCBI Taxonomy" id="61654"/>
    <lineage>
        <taxon>Bacteria</taxon>
        <taxon>Pseudomonadati</taxon>
        <taxon>Pseudomonadota</taxon>
        <taxon>Alphaproteobacteria</taxon>
        <taxon>Hyphomicrobiales</taxon>
        <taxon>Methylopilaceae</taxon>
        <taxon>Methylopila</taxon>
    </lineage>
</organism>
<keyword evidence="9" id="KW-1185">Reference proteome</keyword>